<name>A0A6J8D6Q5_MYTCO</name>
<evidence type="ECO:0000313" key="3">
    <source>
        <dbReference type="Proteomes" id="UP000507470"/>
    </source>
</evidence>
<dbReference type="EMBL" id="CACVKT020006642">
    <property type="protein sequence ID" value="CAC5402814.1"/>
    <property type="molecule type" value="Genomic_DNA"/>
</dbReference>
<keyword evidence="1" id="KW-0812">Transmembrane</keyword>
<reference evidence="2 3" key="1">
    <citation type="submission" date="2020-06" db="EMBL/GenBank/DDBJ databases">
        <authorList>
            <person name="Li R."/>
            <person name="Bekaert M."/>
        </authorList>
    </citation>
    <scope>NUCLEOTIDE SEQUENCE [LARGE SCALE GENOMIC DNA]</scope>
    <source>
        <strain evidence="3">wild</strain>
    </source>
</reference>
<protein>
    <submittedName>
        <fullName evidence="2">Uncharacterized protein</fullName>
    </submittedName>
</protein>
<keyword evidence="1" id="KW-0472">Membrane</keyword>
<organism evidence="2 3">
    <name type="scientific">Mytilus coruscus</name>
    <name type="common">Sea mussel</name>
    <dbReference type="NCBI Taxonomy" id="42192"/>
    <lineage>
        <taxon>Eukaryota</taxon>
        <taxon>Metazoa</taxon>
        <taxon>Spiralia</taxon>
        <taxon>Lophotrochozoa</taxon>
        <taxon>Mollusca</taxon>
        <taxon>Bivalvia</taxon>
        <taxon>Autobranchia</taxon>
        <taxon>Pteriomorphia</taxon>
        <taxon>Mytilida</taxon>
        <taxon>Mytiloidea</taxon>
        <taxon>Mytilidae</taxon>
        <taxon>Mytilinae</taxon>
        <taxon>Mytilus</taxon>
    </lineage>
</organism>
<accession>A0A6J8D6Q5</accession>
<proteinExistence type="predicted"/>
<keyword evidence="1" id="KW-1133">Transmembrane helix</keyword>
<dbReference type="Proteomes" id="UP000507470">
    <property type="component" value="Unassembled WGS sequence"/>
</dbReference>
<dbReference type="AlphaFoldDB" id="A0A6J8D6Q5"/>
<evidence type="ECO:0000313" key="2">
    <source>
        <dbReference type="EMBL" id="CAC5402814.1"/>
    </source>
</evidence>
<gene>
    <name evidence="2" type="ORF">MCOR_36756</name>
</gene>
<evidence type="ECO:0000256" key="1">
    <source>
        <dbReference type="SAM" id="Phobius"/>
    </source>
</evidence>
<keyword evidence="3" id="KW-1185">Reference proteome</keyword>
<feature type="transmembrane region" description="Helical" evidence="1">
    <location>
        <begin position="52"/>
        <end position="70"/>
    </location>
</feature>
<sequence length="296" mass="33790">MSGISDTHTNISRSDNLLQDVNCLMVNKKVISIPVELFDRVAREFMPLRMQLLILFLKLFFTGIFLYVTFDSISKGGNAGFLTSQIPLIITVVMPSIAERICSPSNIEDDIKMNEEDIKLLIVNYKPNKVFSDNNVNQQLKHSCLNCFRRLLYPINSPRCSLFCPIFYTLRCMFTSLFFCCKESVDEIDVEFCPEDMNCCRAGTDIEDDLPLSNPYHNTDLFADDSTISVIKQNKNCISQTLNTVIQDIFRYCDDNKMDVNESKTKYMCIGSVQKPSVTSDEYMGNAAKKVHVIIF</sequence>